<dbReference type="InterPro" id="IPR000014">
    <property type="entry name" value="PAS"/>
</dbReference>
<dbReference type="OrthoDB" id="447251at2759"/>
<gene>
    <name evidence="8" type="primary">LOC110698015</name>
</gene>
<dbReference type="SMART" id="SM00091">
    <property type="entry name" value="PAS"/>
    <property type="match status" value="2"/>
</dbReference>
<keyword evidence="6" id="KW-0675">Receptor</keyword>
<dbReference type="SUPFAM" id="SSF55785">
    <property type="entry name" value="PYP-like sensor domain (PAS domain)"/>
    <property type="match status" value="2"/>
</dbReference>
<dbReference type="GeneID" id="110698015"/>
<dbReference type="Proteomes" id="UP000596660">
    <property type="component" value="Unplaced"/>
</dbReference>
<evidence type="ECO:0000313" key="8">
    <source>
        <dbReference type="EnsemblPlants" id="AUR62026256-RA:cds"/>
    </source>
</evidence>
<dbReference type="Pfam" id="PF13426">
    <property type="entry name" value="PAS_9"/>
    <property type="match status" value="2"/>
</dbReference>
<dbReference type="GO" id="GO:0005634">
    <property type="term" value="C:nucleus"/>
    <property type="evidence" value="ECO:0007669"/>
    <property type="project" value="TreeGrafter"/>
</dbReference>
<evidence type="ECO:0000313" key="9">
    <source>
        <dbReference type="Proteomes" id="UP000596660"/>
    </source>
</evidence>
<dbReference type="InterPro" id="IPR035965">
    <property type="entry name" value="PAS-like_dom_sf"/>
</dbReference>
<dbReference type="AlphaFoldDB" id="A0A803MAY9"/>
<dbReference type="RefSeq" id="XP_021731109.1">
    <property type="nucleotide sequence ID" value="XM_021875417.1"/>
</dbReference>
<dbReference type="PANTHER" id="PTHR47429">
    <property type="entry name" value="PROTEIN TWIN LOV 1"/>
    <property type="match status" value="1"/>
</dbReference>
<dbReference type="CDD" id="cd00130">
    <property type="entry name" value="PAS"/>
    <property type="match status" value="2"/>
</dbReference>
<dbReference type="GO" id="GO:0009637">
    <property type="term" value="P:response to blue light"/>
    <property type="evidence" value="ECO:0007669"/>
    <property type="project" value="UniProtKB-ARBA"/>
</dbReference>
<dbReference type="PANTHER" id="PTHR47429:SF2">
    <property type="entry name" value="PROTEIN TWIN LOV 1"/>
    <property type="match status" value="1"/>
</dbReference>
<dbReference type="KEGG" id="cqi:110698015"/>
<reference evidence="8" key="2">
    <citation type="submission" date="2021-03" db="UniProtKB">
        <authorList>
            <consortium name="EnsemblPlants"/>
        </authorList>
    </citation>
    <scope>IDENTIFICATION</scope>
</reference>
<keyword evidence="3" id="KW-0285">Flavoprotein</keyword>
<keyword evidence="9" id="KW-1185">Reference proteome</keyword>
<dbReference type="Gene3D" id="3.30.450.20">
    <property type="entry name" value="PAS domain"/>
    <property type="match status" value="2"/>
</dbReference>
<dbReference type="NCBIfam" id="TIGR00229">
    <property type="entry name" value="sensory_box"/>
    <property type="match status" value="2"/>
</dbReference>
<evidence type="ECO:0000256" key="2">
    <source>
        <dbReference type="ARBA" id="ARBA00022606"/>
    </source>
</evidence>
<name>A0A803MAY9_CHEQI</name>
<keyword evidence="2" id="KW-0716">Sensory transduction</keyword>
<organism evidence="8 9">
    <name type="scientific">Chenopodium quinoa</name>
    <name type="common">Quinoa</name>
    <dbReference type="NCBI Taxonomy" id="63459"/>
    <lineage>
        <taxon>Eukaryota</taxon>
        <taxon>Viridiplantae</taxon>
        <taxon>Streptophyta</taxon>
        <taxon>Embryophyta</taxon>
        <taxon>Tracheophyta</taxon>
        <taxon>Spermatophyta</taxon>
        <taxon>Magnoliopsida</taxon>
        <taxon>eudicotyledons</taxon>
        <taxon>Gunneridae</taxon>
        <taxon>Pentapetalae</taxon>
        <taxon>Caryophyllales</taxon>
        <taxon>Chenopodiaceae</taxon>
        <taxon>Chenopodioideae</taxon>
        <taxon>Atripliceae</taxon>
        <taxon>Chenopodium</taxon>
    </lineage>
</organism>
<dbReference type="OMA" id="QIEEGCK"/>
<dbReference type="EnsemblPlants" id="AUR62026256-RA">
    <property type="protein sequence ID" value="AUR62026256-RA:cds"/>
    <property type="gene ID" value="AUR62026256"/>
</dbReference>
<dbReference type="SMART" id="SM00086">
    <property type="entry name" value="PAC"/>
    <property type="match status" value="2"/>
</dbReference>
<evidence type="ECO:0000256" key="5">
    <source>
        <dbReference type="ARBA" id="ARBA00022991"/>
    </source>
</evidence>
<feature type="domain" description="PAS" evidence="7">
    <location>
        <begin position="272"/>
        <end position="293"/>
    </location>
</feature>
<keyword evidence="5" id="KW-0157">Chromophore</keyword>
<evidence type="ECO:0000256" key="3">
    <source>
        <dbReference type="ARBA" id="ARBA00022630"/>
    </source>
</evidence>
<dbReference type="RefSeq" id="XP_021731108.1">
    <property type="nucleotide sequence ID" value="XM_021875416.1"/>
</dbReference>
<sequence length="398" mass="44423">MESQLELAINQSVDAHYSNWVYEALDELPCNFTITDPCISGNPIVFASRGFLEMFGYSRDEVVGRNGRMFQGEGTSRMTVMEIREAIREERAIQVSLLNYHKNGTPFWILFCMSPVISGEDGRVIHFVAVQLPISRKPLRSSRHGKSDFCLCEDGVKSREFLLGSCRREVCSDSVSELSHSTAFDSFFDSDIGVEVEEFCEASEFDKQKATTSISNILSVLTQYSALRGKPISERSCCVEGQSIPNSALLTSLGRIKQSFVLIDPLLPSMPIIYASEAFLKLTGYDRHEVLGRKHRFISGSDTDPSTLLQIYECIQNSKPCTTRILDYRKDMTSFWNLLHLSPVRNASGKVAYFVEVHMEDCINQDGQALNAELRQLGAIAAVKVAVRSATMGLGSSR</sequence>
<evidence type="ECO:0000256" key="1">
    <source>
        <dbReference type="ARBA" id="ARBA00022543"/>
    </source>
</evidence>
<dbReference type="PROSITE" id="PS50112">
    <property type="entry name" value="PAS"/>
    <property type="match status" value="2"/>
</dbReference>
<evidence type="ECO:0000256" key="6">
    <source>
        <dbReference type="ARBA" id="ARBA00023170"/>
    </source>
</evidence>
<reference evidence="8" key="1">
    <citation type="journal article" date="2017" name="Nature">
        <title>The genome of Chenopodium quinoa.</title>
        <authorList>
            <person name="Jarvis D.E."/>
            <person name="Ho Y.S."/>
            <person name="Lightfoot D.J."/>
            <person name="Schmoeckel S.M."/>
            <person name="Li B."/>
            <person name="Borm T.J.A."/>
            <person name="Ohyanagi H."/>
            <person name="Mineta K."/>
            <person name="Michell C.T."/>
            <person name="Saber N."/>
            <person name="Kharbatia N.M."/>
            <person name="Rupper R.R."/>
            <person name="Sharp A.R."/>
            <person name="Dally N."/>
            <person name="Boughton B.A."/>
            <person name="Woo Y.H."/>
            <person name="Gao G."/>
            <person name="Schijlen E.G.W.M."/>
            <person name="Guo X."/>
            <person name="Momin A.A."/>
            <person name="Negrao S."/>
            <person name="Al-Babili S."/>
            <person name="Gehring C."/>
            <person name="Roessner U."/>
            <person name="Jung C."/>
            <person name="Murphy K."/>
            <person name="Arold S.T."/>
            <person name="Gojobori T."/>
            <person name="van der Linden C.G."/>
            <person name="van Loo E.N."/>
            <person name="Jellen E.N."/>
            <person name="Maughan P.J."/>
            <person name="Tester M."/>
        </authorList>
    </citation>
    <scope>NUCLEOTIDE SEQUENCE [LARGE SCALE GENOMIC DNA]</scope>
    <source>
        <strain evidence="8">cv. PI 614886</strain>
    </source>
</reference>
<feature type="domain" description="PAS" evidence="7">
    <location>
        <begin position="40"/>
        <end position="90"/>
    </location>
</feature>
<dbReference type="FunFam" id="3.30.450.20:FF:000153">
    <property type="entry name" value="Protein TWIN LOV 1 isoform D"/>
    <property type="match status" value="1"/>
</dbReference>
<keyword evidence="1" id="KW-0600">Photoreceptor protein</keyword>
<evidence type="ECO:0000259" key="7">
    <source>
        <dbReference type="PROSITE" id="PS50112"/>
    </source>
</evidence>
<proteinExistence type="predicted"/>
<dbReference type="Gramene" id="AUR62026256-RA">
    <property type="protein sequence ID" value="AUR62026256-RA:cds"/>
    <property type="gene ID" value="AUR62026256"/>
</dbReference>
<keyword evidence="4" id="KW-0288">FMN</keyword>
<dbReference type="GO" id="GO:0009881">
    <property type="term" value="F:photoreceptor activity"/>
    <property type="evidence" value="ECO:0007669"/>
    <property type="project" value="UniProtKB-KW"/>
</dbReference>
<dbReference type="InterPro" id="IPR001610">
    <property type="entry name" value="PAC"/>
</dbReference>
<evidence type="ECO:0000256" key="4">
    <source>
        <dbReference type="ARBA" id="ARBA00022643"/>
    </source>
</evidence>
<accession>A0A803MAY9</accession>
<protein>
    <recommendedName>
        <fullName evidence="7">PAS domain-containing protein</fullName>
    </recommendedName>
</protein>